<sequence>MTTRPRYWHVYIALRILCCLIPQTGYIHPDEFFQTTEVVAGDILQLHVDKPWEFNATYPVRSIVLPFSAYGPCYVILHQLVKHGYFAGQLKPPAELLLIMPRLVMLAISLVMDLLVVRIAKNLHVNVYAAQWCYGTSYVLYVYFTRTFTNTFEAFLFTLLLYVCTKQSLGGHTAVDCASIAFIITGGIFNRPTFPAFALIPVCYWLLRDRQPAVCAFFRNAIQCAIFISIFSLLFIFCDTLYFRSSTIGELIQELGDAGMSLDKLPHIFVLTPLNFLLYNAHSSNLAVHGIHPHYTHLTLNLVLLFGPGAICLYYRLFTALLSVPRRTHNKMCLLLLGIIFFPILVLSAFPHQEARFLIPLLLPFSLLCGHFLFSDENLSWKFLKLEWLIFNILAALFFGFLHQGGVVPSIAFLQKYINGLNATEASSSHYEYHLLYYHTYPPPYHLFGRQHQSTTLAASHTHIHDLRGAPTERLGEELELLSQRNHSKILLVAPSTVRWRLCKIKHLKLTHLHSVWPHLSFEDPPSFDAMVLGSSSQQLVCSYDHSQQRAHVLSNLFHLLHLDIFFVSF</sequence>
<feature type="transmembrane region" description="Helical" evidence="11">
    <location>
        <begin position="302"/>
        <end position="322"/>
    </location>
</feature>
<name>A0AAD9JEA5_9ANNE</name>
<protein>
    <recommendedName>
        <fullName evidence="11">Mannosyltransferase</fullName>
        <ecNumber evidence="11">2.4.1.-</ecNumber>
    </recommendedName>
</protein>
<feature type="transmembrane region" description="Helical" evidence="11">
    <location>
        <begin position="386"/>
        <end position="403"/>
    </location>
</feature>
<evidence type="ECO:0000256" key="9">
    <source>
        <dbReference type="ARBA" id="ARBA00023136"/>
    </source>
</evidence>
<feature type="transmembrane region" description="Helical" evidence="11">
    <location>
        <begin position="220"/>
        <end position="243"/>
    </location>
</feature>
<comment type="pathway">
    <text evidence="2">Glycolipid biosynthesis; glycosylphosphatidylinositol-anchor biosynthesis.</text>
</comment>
<dbReference type="AlphaFoldDB" id="A0AAD9JEA5"/>
<evidence type="ECO:0000256" key="7">
    <source>
        <dbReference type="ARBA" id="ARBA00022824"/>
    </source>
</evidence>
<keyword evidence="6 11" id="KW-0812">Transmembrane</keyword>
<keyword evidence="8 11" id="KW-1133">Transmembrane helix</keyword>
<dbReference type="GO" id="GO:0005789">
    <property type="term" value="C:endoplasmic reticulum membrane"/>
    <property type="evidence" value="ECO:0007669"/>
    <property type="project" value="UniProtKB-SubCell"/>
</dbReference>
<feature type="transmembrane region" description="Helical" evidence="11">
    <location>
        <begin position="97"/>
        <end position="120"/>
    </location>
</feature>
<keyword evidence="7 11" id="KW-0256">Endoplasmic reticulum</keyword>
<keyword evidence="13" id="KW-1185">Reference proteome</keyword>
<feature type="transmembrane region" description="Helical" evidence="11">
    <location>
        <begin position="357"/>
        <end position="374"/>
    </location>
</feature>
<dbReference type="Pfam" id="PF03901">
    <property type="entry name" value="Glyco_transf_22"/>
    <property type="match status" value="1"/>
</dbReference>
<dbReference type="InterPro" id="IPR005599">
    <property type="entry name" value="GPI_mannosylTrfase"/>
</dbReference>
<dbReference type="Proteomes" id="UP001208570">
    <property type="component" value="Unassembled WGS sequence"/>
</dbReference>
<evidence type="ECO:0000313" key="13">
    <source>
        <dbReference type="Proteomes" id="UP001208570"/>
    </source>
</evidence>
<organism evidence="12 13">
    <name type="scientific">Paralvinella palmiformis</name>
    <dbReference type="NCBI Taxonomy" id="53620"/>
    <lineage>
        <taxon>Eukaryota</taxon>
        <taxon>Metazoa</taxon>
        <taxon>Spiralia</taxon>
        <taxon>Lophotrochozoa</taxon>
        <taxon>Annelida</taxon>
        <taxon>Polychaeta</taxon>
        <taxon>Sedentaria</taxon>
        <taxon>Canalipalpata</taxon>
        <taxon>Terebellida</taxon>
        <taxon>Terebelliformia</taxon>
        <taxon>Alvinellidae</taxon>
        <taxon>Paralvinella</taxon>
    </lineage>
</organism>
<comment type="similarity">
    <text evidence="10">Belongs to the glycosyltransferase 22 family. PIGZ subfamily.</text>
</comment>
<feature type="transmembrane region" description="Helical" evidence="11">
    <location>
        <begin position="334"/>
        <end position="351"/>
    </location>
</feature>
<evidence type="ECO:0000256" key="10">
    <source>
        <dbReference type="ARBA" id="ARBA00038466"/>
    </source>
</evidence>
<keyword evidence="4 11" id="KW-0328">Glycosyltransferase</keyword>
<keyword evidence="3" id="KW-0337">GPI-anchor biosynthesis</keyword>
<comment type="caution">
    <text evidence="12">The sequence shown here is derived from an EMBL/GenBank/DDBJ whole genome shotgun (WGS) entry which is preliminary data.</text>
</comment>
<dbReference type="GO" id="GO:0000026">
    <property type="term" value="F:alpha-1,2-mannosyltransferase activity"/>
    <property type="evidence" value="ECO:0007669"/>
    <property type="project" value="TreeGrafter"/>
</dbReference>
<dbReference type="EMBL" id="JAODUP010000377">
    <property type="protein sequence ID" value="KAK2151056.1"/>
    <property type="molecule type" value="Genomic_DNA"/>
</dbReference>
<evidence type="ECO:0000256" key="1">
    <source>
        <dbReference type="ARBA" id="ARBA00004477"/>
    </source>
</evidence>
<accession>A0AAD9JEA5</accession>
<evidence type="ECO:0000313" key="12">
    <source>
        <dbReference type="EMBL" id="KAK2151056.1"/>
    </source>
</evidence>
<dbReference type="PANTHER" id="PTHR22760">
    <property type="entry name" value="GLYCOSYLTRANSFERASE"/>
    <property type="match status" value="1"/>
</dbReference>
<evidence type="ECO:0000256" key="2">
    <source>
        <dbReference type="ARBA" id="ARBA00004687"/>
    </source>
</evidence>
<comment type="subcellular location">
    <subcellularLocation>
        <location evidence="1 11">Endoplasmic reticulum membrane</location>
        <topology evidence="1 11">Multi-pass membrane protein</topology>
    </subcellularLocation>
</comment>
<gene>
    <name evidence="12" type="ORF">LSH36_377g02050</name>
</gene>
<evidence type="ECO:0000256" key="11">
    <source>
        <dbReference type="RuleBase" id="RU363075"/>
    </source>
</evidence>
<dbReference type="GO" id="GO:0006506">
    <property type="term" value="P:GPI anchor biosynthetic process"/>
    <property type="evidence" value="ECO:0007669"/>
    <property type="project" value="UniProtKB-KW"/>
</dbReference>
<evidence type="ECO:0000256" key="5">
    <source>
        <dbReference type="ARBA" id="ARBA00022679"/>
    </source>
</evidence>
<feature type="transmembrane region" description="Helical" evidence="11">
    <location>
        <begin position="177"/>
        <end position="200"/>
    </location>
</feature>
<dbReference type="EC" id="2.4.1.-" evidence="11"/>
<evidence type="ECO:0000256" key="4">
    <source>
        <dbReference type="ARBA" id="ARBA00022676"/>
    </source>
</evidence>
<dbReference type="PANTHER" id="PTHR22760:SF3">
    <property type="entry name" value="GPI MANNOSYLTRANSFERASE 4"/>
    <property type="match status" value="1"/>
</dbReference>
<keyword evidence="9 11" id="KW-0472">Membrane</keyword>
<proteinExistence type="inferred from homology"/>
<keyword evidence="5" id="KW-0808">Transferase</keyword>
<evidence type="ECO:0000256" key="6">
    <source>
        <dbReference type="ARBA" id="ARBA00022692"/>
    </source>
</evidence>
<reference evidence="12" key="1">
    <citation type="journal article" date="2023" name="Mol. Biol. Evol.">
        <title>Third-Generation Sequencing Reveals the Adaptive Role of the Epigenome in Three Deep-Sea Polychaetes.</title>
        <authorList>
            <person name="Perez M."/>
            <person name="Aroh O."/>
            <person name="Sun Y."/>
            <person name="Lan Y."/>
            <person name="Juniper S.K."/>
            <person name="Young C.R."/>
            <person name="Angers B."/>
            <person name="Qian P.Y."/>
        </authorList>
    </citation>
    <scope>NUCLEOTIDE SEQUENCE</scope>
    <source>
        <strain evidence="12">P08H-3</strain>
    </source>
</reference>
<evidence type="ECO:0000256" key="8">
    <source>
        <dbReference type="ARBA" id="ARBA00022989"/>
    </source>
</evidence>
<feature type="transmembrane region" description="Helical" evidence="11">
    <location>
        <begin position="140"/>
        <end position="165"/>
    </location>
</feature>
<feature type="transmembrane region" description="Helical" evidence="11">
    <location>
        <begin position="7"/>
        <end position="27"/>
    </location>
</feature>
<evidence type="ECO:0000256" key="3">
    <source>
        <dbReference type="ARBA" id="ARBA00022502"/>
    </source>
</evidence>